<proteinExistence type="predicted"/>
<keyword evidence="4 9" id="KW-0902">Two-component regulatory system</keyword>
<comment type="caution">
    <text evidence="12">The sequence shown here is derived from an EMBL/GenBank/DDBJ whole genome shotgun (WGS) entry which is preliminary data.</text>
</comment>
<dbReference type="SMART" id="SM00448">
    <property type="entry name" value="REC"/>
    <property type="match status" value="1"/>
</dbReference>
<dbReference type="InterPro" id="IPR036390">
    <property type="entry name" value="WH_DNA-bd_sf"/>
</dbReference>
<dbReference type="RefSeq" id="WP_413781695.1">
    <property type="nucleotide sequence ID" value="NZ_JAUOZS010000001.1"/>
</dbReference>
<feature type="modified residue" description="4-aspartylphosphate" evidence="10">
    <location>
        <position position="55"/>
    </location>
</feature>
<evidence type="ECO:0000256" key="2">
    <source>
        <dbReference type="ARBA" id="ARBA00022490"/>
    </source>
</evidence>
<dbReference type="InterPro" id="IPR024187">
    <property type="entry name" value="Sig_transdc_resp-reg_cit/mal"/>
</dbReference>
<dbReference type="InterPro" id="IPR011006">
    <property type="entry name" value="CheY-like_superfamily"/>
</dbReference>
<evidence type="ECO:0000256" key="9">
    <source>
        <dbReference type="PIRNR" id="PIRNR006171"/>
    </source>
</evidence>
<dbReference type="SUPFAM" id="SSF46785">
    <property type="entry name" value="Winged helix' DNA-binding domain"/>
    <property type="match status" value="1"/>
</dbReference>
<dbReference type="Proteomes" id="UP001254848">
    <property type="component" value="Unassembled WGS sequence"/>
</dbReference>
<evidence type="ECO:0000256" key="5">
    <source>
        <dbReference type="ARBA" id="ARBA00023015"/>
    </source>
</evidence>
<evidence type="ECO:0000256" key="10">
    <source>
        <dbReference type="PROSITE-ProRule" id="PRU00169"/>
    </source>
</evidence>
<evidence type="ECO:0000313" key="13">
    <source>
        <dbReference type="Proteomes" id="UP001254848"/>
    </source>
</evidence>
<keyword evidence="3 10" id="KW-0597">Phosphoprotein</keyword>
<dbReference type="Gene3D" id="1.10.10.10">
    <property type="entry name" value="Winged helix-like DNA-binding domain superfamily/Winged helix DNA-binding domain"/>
    <property type="match status" value="1"/>
</dbReference>
<protein>
    <recommendedName>
        <fullName evidence="9">Transcriptional regulatory protein</fullName>
    </recommendedName>
</protein>
<dbReference type="Pfam" id="PF08279">
    <property type="entry name" value="HTH_11"/>
    <property type="match status" value="1"/>
</dbReference>
<evidence type="ECO:0000256" key="4">
    <source>
        <dbReference type="ARBA" id="ARBA00023012"/>
    </source>
</evidence>
<keyword evidence="7 9" id="KW-0010">Activator</keyword>
<keyword evidence="6 9" id="KW-0238">DNA-binding</keyword>
<evidence type="ECO:0000259" key="11">
    <source>
        <dbReference type="PROSITE" id="PS50110"/>
    </source>
</evidence>
<dbReference type="EMBL" id="JAUOZS010000001">
    <property type="protein sequence ID" value="MDT8903236.1"/>
    <property type="molecule type" value="Genomic_DNA"/>
</dbReference>
<keyword evidence="5 9" id="KW-0805">Transcription regulation</keyword>
<dbReference type="InterPro" id="IPR051271">
    <property type="entry name" value="2C-system_Tx_regulators"/>
</dbReference>
<keyword evidence="2 9" id="KW-0963">Cytoplasm</keyword>
<evidence type="ECO:0000313" key="12">
    <source>
        <dbReference type="EMBL" id="MDT8903236.1"/>
    </source>
</evidence>
<dbReference type="PIRSF" id="PIRSF006171">
    <property type="entry name" value="RR_citrat_malat"/>
    <property type="match status" value="1"/>
</dbReference>
<dbReference type="CDD" id="cd19925">
    <property type="entry name" value="REC_citrate_TCS"/>
    <property type="match status" value="1"/>
</dbReference>
<evidence type="ECO:0000256" key="1">
    <source>
        <dbReference type="ARBA" id="ARBA00004496"/>
    </source>
</evidence>
<dbReference type="SUPFAM" id="SSF52172">
    <property type="entry name" value="CheY-like"/>
    <property type="match status" value="1"/>
</dbReference>
<dbReference type="PROSITE" id="PS50110">
    <property type="entry name" value="RESPONSE_REGULATORY"/>
    <property type="match status" value="1"/>
</dbReference>
<organism evidence="12 13">
    <name type="scientific">Anaeroselena agilis</name>
    <dbReference type="NCBI Taxonomy" id="3063788"/>
    <lineage>
        <taxon>Bacteria</taxon>
        <taxon>Bacillati</taxon>
        <taxon>Bacillota</taxon>
        <taxon>Negativicutes</taxon>
        <taxon>Acetonemataceae</taxon>
        <taxon>Anaeroselena</taxon>
    </lineage>
</organism>
<evidence type="ECO:0000256" key="6">
    <source>
        <dbReference type="ARBA" id="ARBA00023125"/>
    </source>
</evidence>
<comment type="subcellular location">
    <subcellularLocation>
        <location evidence="1 9">Cytoplasm</location>
    </subcellularLocation>
</comment>
<evidence type="ECO:0000256" key="7">
    <source>
        <dbReference type="ARBA" id="ARBA00023159"/>
    </source>
</evidence>
<dbReference type="InterPro" id="IPR001789">
    <property type="entry name" value="Sig_transdc_resp-reg_receiver"/>
</dbReference>
<evidence type="ECO:0000256" key="8">
    <source>
        <dbReference type="ARBA" id="ARBA00023163"/>
    </source>
</evidence>
<dbReference type="PANTHER" id="PTHR45526:SF1">
    <property type="entry name" value="TRANSCRIPTIONAL REGULATORY PROTEIN DCUR-RELATED"/>
    <property type="match status" value="1"/>
</dbReference>
<dbReference type="Pfam" id="PF00072">
    <property type="entry name" value="Response_reg"/>
    <property type="match status" value="1"/>
</dbReference>
<dbReference type="PANTHER" id="PTHR45526">
    <property type="entry name" value="TRANSCRIPTIONAL REGULATORY PROTEIN DPIA"/>
    <property type="match status" value="1"/>
</dbReference>
<gene>
    <name evidence="12" type="ORF">Q4T40_18530</name>
</gene>
<dbReference type="InterPro" id="IPR036388">
    <property type="entry name" value="WH-like_DNA-bd_sf"/>
</dbReference>
<evidence type="ECO:0000256" key="3">
    <source>
        <dbReference type="ARBA" id="ARBA00022553"/>
    </source>
</evidence>
<accession>A0ABU3P2J3</accession>
<sequence length="231" mass="26350">MSFSVLIVEDDPMVSDILRRVIERMNGFKVAGISATETDALSSIARLSPDLILLDIYLPTGNGLNILKHVRHRELATDVILVTAAKDVQTISATLRFGAIDYIIKPFDLDRLKAALKNYARMRKVFHKKEEIRQDDLDKIANRVDPDAEEVKEPFHEDLPKGVHQLTLEQLLTILLREKKPMTCQEIATAMAMSKITVWRYLEYLVETKMIKYSLLYGSTGRPSKLYFIEG</sequence>
<name>A0ABU3P2J3_9FIRM</name>
<keyword evidence="13" id="KW-1185">Reference proteome</keyword>
<dbReference type="Gene3D" id="3.40.50.2300">
    <property type="match status" value="1"/>
</dbReference>
<dbReference type="InterPro" id="IPR013196">
    <property type="entry name" value="HTH_11"/>
</dbReference>
<keyword evidence="8 9" id="KW-0804">Transcription</keyword>
<reference evidence="12 13" key="1">
    <citation type="submission" date="2023-07" db="EMBL/GenBank/DDBJ databases">
        <title>The novel representative of Negativicutes class, Anaeroselena agilis gen. nov. sp. nov.</title>
        <authorList>
            <person name="Prokofeva M.I."/>
            <person name="Elcheninov A.G."/>
            <person name="Klyukina A."/>
            <person name="Kublanov I.V."/>
            <person name="Frolov E.N."/>
            <person name="Podosokorskaya O.A."/>
        </authorList>
    </citation>
    <scope>NUCLEOTIDE SEQUENCE [LARGE SCALE GENOMIC DNA]</scope>
    <source>
        <strain evidence="12 13">4137-cl</strain>
    </source>
</reference>
<feature type="domain" description="Response regulatory" evidence="11">
    <location>
        <begin position="4"/>
        <end position="120"/>
    </location>
</feature>